<dbReference type="GO" id="GO:0005783">
    <property type="term" value="C:endoplasmic reticulum"/>
    <property type="evidence" value="ECO:0007669"/>
    <property type="project" value="UniProtKB-SubCell"/>
</dbReference>
<dbReference type="InterPro" id="IPR008271">
    <property type="entry name" value="Ser/Thr_kinase_AS"/>
</dbReference>
<feature type="binding site" evidence="28">
    <location>
        <position position="360"/>
    </location>
    <ligand>
        <name>ATP</name>
        <dbReference type="ChEBI" id="CHEBI:30616"/>
    </ligand>
</feature>
<evidence type="ECO:0000256" key="10">
    <source>
        <dbReference type="ARBA" id="ARBA00022490"/>
    </source>
</evidence>
<evidence type="ECO:0000256" key="13">
    <source>
        <dbReference type="ARBA" id="ARBA00022679"/>
    </source>
</evidence>
<feature type="domain" description="Protein kinase" evidence="29">
    <location>
        <begin position="331"/>
        <end position="587"/>
    </location>
</feature>
<dbReference type="PROSITE" id="PS00108">
    <property type="entry name" value="PROTEIN_KINASE_ST"/>
    <property type="match status" value="1"/>
</dbReference>
<reference evidence="30 31" key="1">
    <citation type="submission" date="2021-06" db="EMBL/GenBank/DDBJ databases">
        <title>Chromosome-level genome assembly of the red-tail catfish (Hemibagrus wyckioides).</title>
        <authorList>
            <person name="Shao F."/>
        </authorList>
    </citation>
    <scope>NUCLEOTIDE SEQUENCE [LARGE SCALE GENOMIC DNA]</scope>
    <source>
        <strain evidence="30">EC202008001</strain>
        <tissue evidence="30">Blood</tissue>
    </source>
</reference>
<evidence type="ECO:0000256" key="6">
    <source>
        <dbReference type="ARBA" id="ARBA00012513"/>
    </source>
</evidence>
<dbReference type="EC" id="2.7.11.1" evidence="6"/>
<evidence type="ECO:0000256" key="14">
    <source>
        <dbReference type="ARBA" id="ARBA00022741"/>
    </source>
</evidence>
<keyword evidence="15" id="KW-0227">DNA damage</keyword>
<dbReference type="Proteomes" id="UP000824219">
    <property type="component" value="Linkage Group LG18"/>
</dbReference>
<keyword evidence="8" id="KW-0813">Transport</keyword>
<evidence type="ECO:0000313" key="31">
    <source>
        <dbReference type="Proteomes" id="UP000824219"/>
    </source>
</evidence>
<evidence type="ECO:0000256" key="23">
    <source>
        <dbReference type="ARBA" id="ARBA00030691"/>
    </source>
</evidence>
<keyword evidence="13" id="KW-0808">Transferase</keyword>
<keyword evidence="18 28" id="KW-0067">ATP-binding</keyword>
<dbReference type="InterPro" id="IPR011009">
    <property type="entry name" value="Kinase-like_dom_sf"/>
</dbReference>
<proteinExistence type="inferred from homology"/>
<evidence type="ECO:0000256" key="9">
    <source>
        <dbReference type="ARBA" id="ARBA00022454"/>
    </source>
</evidence>
<evidence type="ECO:0000256" key="22">
    <source>
        <dbReference type="ARBA" id="ARBA00023306"/>
    </source>
</evidence>
<dbReference type="SUPFAM" id="SSF56112">
    <property type="entry name" value="Protein kinase-like (PK-like)"/>
    <property type="match status" value="1"/>
</dbReference>
<evidence type="ECO:0000256" key="17">
    <source>
        <dbReference type="ARBA" id="ARBA00022824"/>
    </source>
</evidence>
<dbReference type="CDD" id="cd14069">
    <property type="entry name" value="STKc_Chk1"/>
    <property type="match status" value="1"/>
</dbReference>
<evidence type="ECO:0000256" key="20">
    <source>
        <dbReference type="ARBA" id="ARBA00023212"/>
    </source>
</evidence>
<evidence type="ECO:0000256" key="15">
    <source>
        <dbReference type="ARBA" id="ARBA00022763"/>
    </source>
</evidence>
<keyword evidence="21" id="KW-0539">Nucleus</keyword>
<organism evidence="30 31">
    <name type="scientific">Hemibagrus wyckioides</name>
    <dbReference type="NCBI Taxonomy" id="337641"/>
    <lineage>
        <taxon>Eukaryota</taxon>
        <taxon>Metazoa</taxon>
        <taxon>Chordata</taxon>
        <taxon>Craniata</taxon>
        <taxon>Vertebrata</taxon>
        <taxon>Euteleostomi</taxon>
        <taxon>Actinopterygii</taxon>
        <taxon>Neopterygii</taxon>
        <taxon>Teleostei</taxon>
        <taxon>Ostariophysi</taxon>
        <taxon>Siluriformes</taxon>
        <taxon>Bagridae</taxon>
        <taxon>Hemibagrus</taxon>
    </lineage>
</organism>
<dbReference type="FunFam" id="3.30.200.20:FF:000229">
    <property type="entry name" value="Serine/threonine-protein kinase Chk1"/>
    <property type="match status" value="1"/>
</dbReference>
<dbReference type="InterPro" id="IPR000719">
    <property type="entry name" value="Prot_kinase_dom"/>
</dbReference>
<evidence type="ECO:0000256" key="4">
    <source>
        <dbReference type="ARBA" id="ARBA00004300"/>
    </source>
</evidence>
<evidence type="ECO:0000256" key="28">
    <source>
        <dbReference type="PROSITE-ProRule" id="PRU10141"/>
    </source>
</evidence>
<keyword evidence="20" id="KW-0206">Cytoskeleton</keyword>
<evidence type="ECO:0000313" key="30">
    <source>
        <dbReference type="EMBL" id="KAG7321109.1"/>
    </source>
</evidence>
<keyword evidence="12" id="KW-0597">Phosphoprotein</keyword>
<evidence type="ECO:0000256" key="26">
    <source>
        <dbReference type="ARBA" id="ARBA00048679"/>
    </source>
</evidence>
<dbReference type="Pfam" id="PF00069">
    <property type="entry name" value="Pkinase"/>
    <property type="match status" value="1"/>
</dbReference>
<keyword evidence="22" id="KW-0131">Cell cycle</keyword>
<dbReference type="PANTHER" id="PTHR24346:SF107">
    <property type="entry name" value="SERINE_THREONINE-PROTEIN KINASE CHK1"/>
    <property type="match status" value="1"/>
</dbReference>
<dbReference type="PROSITE" id="PS50011">
    <property type="entry name" value="PROTEIN_KINASE_DOM"/>
    <property type="match status" value="1"/>
</dbReference>
<dbReference type="EMBL" id="JAHKSW010000018">
    <property type="protein sequence ID" value="KAG7321109.1"/>
    <property type="molecule type" value="Genomic_DNA"/>
</dbReference>
<comment type="catalytic activity">
    <reaction evidence="25">
        <text>L-threonyl-[protein] + ATP = O-phospho-L-threonyl-[protein] + ADP + H(+)</text>
        <dbReference type="Rhea" id="RHEA:46608"/>
        <dbReference type="Rhea" id="RHEA-COMP:11060"/>
        <dbReference type="Rhea" id="RHEA-COMP:11605"/>
        <dbReference type="ChEBI" id="CHEBI:15378"/>
        <dbReference type="ChEBI" id="CHEBI:30013"/>
        <dbReference type="ChEBI" id="CHEBI:30616"/>
        <dbReference type="ChEBI" id="CHEBI:61977"/>
        <dbReference type="ChEBI" id="CHEBI:456216"/>
        <dbReference type="EC" id="2.7.11.1"/>
    </reaction>
</comment>
<keyword evidence="14 28" id="KW-0547">Nucleotide-binding</keyword>
<name>A0A9D3SJ80_9TELE</name>
<evidence type="ECO:0000256" key="27">
    <source>
        <dbReference type="ARBA" id="ARBA00070697"/>
    </source>
</evidence>
<keyword evidence="16" id="KW-0418">Kinase</keyword>
<evidence type="ECO:0000256" key="2">
    <source>
        <dbReference type="ARBA" id="ARBA00004240"/>
    </source>
</evidence>
<dbReference type="InterPro" id="IPR017441">
    <property type="entry name" value="Protein_kinase_ATP_BS"/>
</dbReference>
<dbReference type="GO" id="GO:0005813">
    <property type="term" value="C:centrosome"/>
    <property type="evidence" value="ECO:0007669"/>
    <property type="project" value="UniProtKB-SubCell"/>
</dbReference>
<dbReference type="GO" id="GO:0004674">
    <property type="term" value="F:protein serine/threonine kinase activity"/>
    <property type="evidence" value="ECO:0007669"/>
    <property type="project" value="UniProtKB-KW"/>
</dbReference>
<keyword evidence="10" id="KW-0963">Cytoplasm</keyword>
<dbReference type="OrthoDB" id="539158at2759"/>
<evidence type="ECO:0000256" key="21">
    <source>
        <dbReference type="ARBA" id="ARBA00023242"/>
    </source>
</evidence>
<evidence type="ECO:0000256" key="11">
    <source>
        <dbReference type="ARBA" id="ARBA00022527"/>
    </source>
</evidence>
<protein>
    <recommendedName>
        <fullName evidence="27">Serine/threonine-protein kinase CHK1</fullName>
        <ecNumber evidence="6">2.7.11.1</ecNumber>
    </recommendedName>
    <alternativeName>
        <fullName evidence="23">CHK1 checkpoint homolog</fullName>
    </alternativeName>
    <alternativeName>
        <fullName evidence="24">Checkpoint kinase-1</fullName>
    </alternativeName>
    <alternativeName>
        <fullName evidence="7">Serine/threonine-protein kinase Chk1</fullName>
    </alternativeName>
</protein>
<comment type="caution">
    <text evidence="30">The sequence shown here is derived from an EMBL/GenBank/DDBJ whole genome shotgun (WGS) entry which is preliminary data.</text>
</comment>
<comment type="catalytic activity">
    <reaction evidence="26">
        <text>L-seryl-[protein] + ATP = O-phospho-L-seryl-[protein] + ADP + H(+)</text>
        <dbReference type="Rhea" id="RHEA:17989"/>
        <dbReference type="Rhea" id="RHEA-COMP:9863"/>
        <dbReference type="Rhea" id="RHEA-COMP:11604"/>
        <dbReference type="ChEBI" id="CHEBI:15378"/>
        <dbReference type="ChEBI" id="CHEBI:29999"/>
        <dbReference type="ChEBI" id="CHEBI:30616"/>
        <dbReference type="ChEBI" id="CHEBI:83421"/>
        <dbReference type="ChEBI" id="CHEBI:456216"/>
        <dbReference type="EC" id="2.7.11.1"/>
    </reaction>
</comment>
<dbReference type="Gene3D" id="3.30.200.20">
    <property type="entry name" value="Phosphorylase Kinase, domain 1"/>
    <property type="match status" value="1"/>
</dbReference>
<dbReference type="AlphaFoldDB" id="A0A9D3SJ80"/>
<evidence type="ECO:0000256" key="1">
    <source>
        <dbReference type="ARBA" id="ARBA00004123"/>
    </source>
</evidence>
<sequence length="788" mass="90043">MSMLIMSNGAEVFVPFPEKQEAEDYSCSTGNSVVLQCDEKYLSAGEVLAFPGPLLRADMQKDKLMRFIKQKCQECLLHLDEPQQQKSFFFWSIMERFCNSNGSVMMSEIAVLLFSGYSLLRKKLGRAKNQEQWCLPLAKLLCSAAPEEQLREDIIKMGNDFASRNWTYAADICFVLAQVELESNQSYKLIGCDSLPQDKPALMEALERTEVYEYVLSLTSGFGQTCFQGLKFFYAFELYELGHSAQALQYCETMAAELIRCPSRAHNELIKTLSALSRVLLKEVKNEEIEWLTKLQQLEESQNEALPQFHPSQHSRALKLKIMAVPFVQDWDLVQTLGEGAYGEVRLLVNRKTEEAVAVKVVDMSTAKDCMDNVKKEVCVHKMLSHPNIVRFYGHRSEGSIHYIFLEYCSGGELFDRIEPDVGMPEKDAHRFFQQLIAGVEYLHSIGITHRDIKPENILLDDKDNLKITDFGLATMFRHRGRERKLARLCGTLPYVAPELMSRSEFNAQPADIWACGIVLTAMLAGELPWDQPSESCQEYSDWLQRKTYLTPWKKIDSMPLGLLTKILLHSPEERITIPEIKKHRWFSRSFKSGGKRQPDIHGPLTKMLRSDSERLQLAQTNSGERVQISSSQPEPQGLWEVREDVVHTEGAQVSFSQPACPDHMLLGSQLLGTPGASQNPWQRLVRRMTRFFTTLKAEASCTALRDTCINLGYTWKQSCTNQATVSTLDRRNNKLIFKIHFLEMEERILVDFRLSRGDGLEFKTIFVNLKQKLSDIISNQRVPVVFT</sequence>
<dbReference type="FunFam" id="1.10.510.10:FF:000301">
    <property type="entry name" value="Serine/threonine-protein kinase Chk1"/>
    <property type="match status" value="1"/>
</dbReference>
<dbReference type="GO" id="GO:0016192">
    <property type="term" value="P:vesicle-mediated transport"/>
    <property type="evidence" value="ECO:0007669"/>
    <property type="project" value="UniProtKB-KW"/>
</dbReference>
<dbReference type="Gene3D" id="3.30.310.80">
    <property type="entry name" value="Kinase associated domain 1, KA1"/>
    <property type="match status" value="1"/>
</dbReference>
<dbReference type="Pfam" id="PF12931">
    <property type="entry name" value="TPR_Sec16"/>
    <property type="match status" value="1"/>
</dbReference>
<keyword evidence="19" id="KW-0931">ER-Golgi transport</keyword>
<dbReference type="GO" id="GO:0000077">
    <property type="term" value="P:DNA damage checkpoint signaling"/>
    <property type="evidence" value="ECO:0007669"/>
    <property type="project" value="InterPro"/>
</dbReference>
<evidence type="ECO:0000256" key="12">
    <source>
        <dbReference type="ARBA" id="ARBA00022553"/>
    </source>
</evidence>
<dbReference type="PROSITE" id="PS00107">
    <property type="entry name" value="PROTEIN_KINASE_ATP"/>
    <property type="match status" value="1"/>
</dbReference>
<dbReference type="FunFam" id="3.30.310.80:FF:000007">
    <property type="entry name" value="Serine/threonine-protein kinase Chk1 isoform 1"/>
    <property type="match status" value="1"/>
</dbReference>
<accession>A0A9D3SJ80</accession>
<evidence type="ECO:0000256" key="5">
    <source>
        <dbReference type="ARBA" id="ARBA00010791"/>
    </source>
</evidence>
<gene>
    <name evidence="30" type="ORF">KOW79_015524</name>
</gene>
<dbReference type="SMART" id="SM00220">
    <property type="entry name" value="S_TKc"/>
    <property type="match status" value="1"/>
</dbReference>
<evidence type="ECO:0000259" key="29">
    <source>
        <dbReference type="PROSITE" id="PS50011"/>
    </source>
</evidence>
<keyword evidence="11" id="KW-0723">Serine/threonine-protein kinase</keyword>
<evidence type="ECO:0000256" key="24">
    <source>
        <dbReference type="ARBA" id="ARBA00032547"/>
    </source>
</evidence>
<evidence type="ECO:0000256" key="25">
    <source>
        <dbReference type="ARBA" id="ARBA00047899"/>
    </source>
</evidence>
<dbReference type="GO" id="GO:0005524">
    <property type="term" value="F:ATP binding"/>
    <property type="evidence" value="ECO:0007669"/>
    <property type="project" value="UniProtKB-UniRule"/>
</dbReference>
<evidence type="ECO:0000256" key="8">
    <source>
        <dbReference type="ARBA" id="ARBA00022448"/>
    </source>
</evidence>
<dbReference type="InterPro" id="IPR034670">
    <property type="entry name" value="Chk1_catalytic_dom"/>
</dbReference>
<evidence type="ECO:0000256" key="19">
    <source>
        <dbReference type="ARBA" id="ARBA00022892"/>
    </source>
</evidence>
<dbReference type="GO" id="GO:0005634">
    <property type="term" value="C:nucleus"/>
    <property type="evidence" value="ECO:0007669"/>
    <property type="project" value="UniProtKB-SubCell"/>
</dbReference>
<comment type="subcellular location">
    <subcellularLocation>
        <location evidence="3">Chromosome</location>
    </subcellularLocation>
    <subcellularLocation>
        <location evidence="4">Cytoplasm</location>
        <location evidence="4">Cytoskeleton</location>
        <location evidence="4">Microtubule organizing center</location>
        <location evidence="4">Centrosome</location>
    </subcellularLocation>
    <subcellularLocation>
        <location evidence="2">Endoplasmic reticulum</location>
    </subcellularLocation>
    <subcellularLocation>
        <location evidence="1">Nucleus</location>
    </subcellularLocation>
</comment>
<dbReference type="PANTHER" id="PTHR24346">
    <property type="entry name" value="MAP/MICROTUBULE AFFINITY-REGULATING KINASE"/>
    <property type="match status" value="1"/>
</dbReference>
<keyword evidence="31" id="KW-1185">Reference proteome</keyword>
<comment type="similarity">
    <text evidence="5">Belongs to the protein kinase superfamily. CAMK Ser/Thr protein kinase family. NIM1 subfamily.</text>
</comment>
<dbReference type="GO" id="GO:0005694">
    <property type="term" value="C:chromosome"/>
    <property type="evidence" value="ECO:0007669"/>
    <property type="project" value="UniProtKB-SubCell"/>
</dbReference>
<evidence type="ECO:0000256" key="18">
    <source>
        <dbReference type="ARBA" id="ARBA00022840"/>
    </source>
</evidence>
<keyword evidence="17" id="KW-0256">Endoplasmic reticulum</keyword>
<keyword evidence="9" id="KW-0158">Chromosome</keyword>
<dbReference type="InterPro" id="IPR024298">
    <property type="entry name" value="Sec16_Sec23-bd"/>
</dbReference>
<evidence type="ECO:0000256" key="16">
    <source>
        <dbReference type="ARBA" id="ARBA00022777"/>
    </source>
</evidence>
<evidence type="ECO:0000256" key="7">
    <source>
        <dbReference type="ARBA" id="ARBA00022045"/>
    </source>
</evidence>
<evidence type="ECO:0000256" key="3">
    <source>
        <dbReference type="ARBA" id="ARBA00004286"/>
    </source>
</evidence>
<dbReference type="Gene3D" id="1.10.510.10">
    <property type="entry name" value="Transferase(Phosphotransferase) domain 1"/>
    <property type="match status" value="1"/>
</dbReference>